<dbReference type="EMBL" id="JAJJMA010103662">
    <property type="protein sequence ID" value="MCL7030620.1"/>
    <property type="molecule type" value="Genomic_DNA"/>
</dbReference>
<dbReference type="Proteomes" id="UP001177140">
    <property type="component" value="Unassembled WGS sequence"/>
</dbReference>
<keyword evidence="3" id="KW-1185">Reference proteome</keyword>
<proteinExistence type="predicted"/>
<reference evidence="2" key="1">
    <citation type="submission" date="2022-03" db="EMBL/GenBank/DDBJ databases">
        <title>A functionally conserved STORR gene fusion in Papaver species that diverged 16.8 million years ago.</title>
        <authorList>
            <person name="Catania T."/>
        </authorList>
    </citation>
    <scope>NUCLEOTIDE SEQUENCE</scope>
    <source>
        <strain evidence="2">S-191538</strain>
    </source>
</reference>
<accession>A0AA41V1A2</accession>
<evidence type="ECO:0000313" key="2">
    <source>
        <dbReference type="EMBL" id="MCL7030620.1"/>
    </source>
</evidence>
<evidence type="ECO:0000256" key="1">
    <source>
        <dbReference type="SAM" id="MobiDB-lite"/>
    </source>
</evidence>
<organism evidence="2 3">
    <name type="scientific">Papaver nudicaule</name>
    <name type="common">Iceland poppy</name>
    <dbReference type="NCBI Taxonomy" id="74823"/>
    <lineage>
        <taxon>Eukaryota</taxon>
        <taxon>Viridiplantae</taxon>
        <taxon>Streptophyta</taxon>
        <taxon>Embryophyta</taxon>
        <taxon>Tracheophyta</taxon>
        <taxon>Spermatophyta</taxon>
        <taxon>Magnoliopsida</taxon>
        <taxon>Ranunculales</taxon>
        <taxon>Papaveraceae</taxon>
        <taxon>Papaveroideae</taxon>
        <taxon>Papaver</taxon>
    </lineage>
</organism>
<dbReference type="AlphaFoldDB" id="A0AA41V1A2"/>
<protein>
    <submittedName>
        <fullName evidence="2">Uncharacterized protein</fullName>
    </submittedName>
</protein>
<feature type="region of interest" description="Disordered" evidence="1">
    <location>
        <begin position="91"/>
        <end position="152"/>
    </location>
</feature>
<feature type="compositionally biased region" description="Acidic residues" evidence="1">
    <location>
        <begin position="38"/>
        <end position="53"/>
    </location>
</feature>
<gene>
    <name evidence="2" type="ORF">MKW94_016336</name>
</gene>
<feature type="compositionally biased region" description="Acidic residues" evidence="1">
    <location>
        <begin position="124"/>
        <end position="136"/>
    </location>
</feature>
<name>A0AA41V1A2_PAPNU</name>
<sequence length="152" mass="17182">MDLYVTEDDRKKFQALLNGKFVACGGCDYDGVYFSDNEKDDYSDEMSEGEYSDEMSAVGTVSKEATILGDEKKKSYMSSIDTKLISHHLNSDEEKTNMDIEDGASEEIMATERKKKEKRKTQEDGVESEQNDDIETAIEVKKKKESISKSDV</sequence>
<feature type="compositionally biased region" description="Basic and acidic residues" evidence="1">
    <location>
        <begin position="138"/>
        <end position="152"/>
    </location>
</feature>
<feature type="region of interest" description="Disordered" evidence="1">
    <location>
        <begin position="38"/>
        <end position="57"/>
    </location>
</feature>
<comment type="caution">
    <text evidence="2">The sequence shown here is derived from an EMBL/GenBank/DDBJ whole genome shotgun (WGS) entry which is preliminary data.</text>
</comment>
<evidence type="ECO:0000313" key="3">
    <source>
        <dbReference type="Proteomes" id="UP001177140"/>
    </source>
</evidence>